<dbReference type="RefSeq" id="WP_188413834.1">
    <property type="nucleotide sequence ID" value="NZ_BMDO01000001.1"/>
</dbReference>
<evidence type="ECO:0000313" key="2">
    <source>
        <dbReference type="Proteomes" id="UP000662074"/>
    </source>
</evidence>
<gene>
    <name evidence="1" type="ORF">GCM10011425_07150</name>
</gene>
<protein>
    <recommendedName>
        <fullName evidence="3">EcsC family protein</fullName>
    </recommendedName>
</protein>
<organism evidence="1 2">
    <name type="scientific">Mucilaginibacter galii</name>
    <dbReference type="NCBI Taxonomy" id="2005073"/>
    <lineage>
        <taxon>Bacteria</taxon>
        <taxon>Pseudomonadati</taxon>
        <taxon>Bacteroidota</taxon>
        <taxon>Sphingobacteriia</taxon>
        <taxon>Sphingobacteriales</taxon>
        <taxon>Sphingobacteriaceae</taxon>
        <taxon>Mucilaginibacter</taxon>
    </lineage>
</organism>
<proteinExistence type="predicted"/>
<reference evidence="1" key="1">
    <citation type="journal article" date="2014" name="Int. J. Syst. Evol. Microbiol.">
        <title>Complete genome sequence of Corynebacterium casei LMG S-19264T (=DSM 44701T), isolated from a smear-ripened cheese.</title>
        <authorList>
            <consortium name="US DOE Joint Genome Institute (JGI-PGF)"/>
            <person name="Walter F."/>
            <person name="Albersmeier A."/>
            <person name="Kalinowski J."/>
            <person name="Ruckert C."/>
        </authorList>
    </citation>
    <scope>NUCLEOTIDE SEQUENCE</scope>
    <source>
        <strain evidence="1">CCM 8711</strain>
    </source>
</reference>
<accession>A0A917N092</accession>
<dbReference type="EMBL" id="BMDO01000001">
    <property type="protein sequence ID" value="GGI49503.1"/>
    <property type="molecule type" value="Genomic_DNA"/>
</dbReference>
<dbReference type="AlphaFoldDB" id="A0A917N092"/>
<dbReference type="Proteomes" id="UP000662074">
    <property type="component" value="Unassembled WGS sequence"/>
</dbReference>
<sequence>MRAISFPKINLNKAKDNLKAGLTQLSKGGFQKIFNQIDQMGIKKGVDTMGIDKFITQCALLAAGSGAITGIGGISTMLIGVPLDMINLITQQFRVTMAVSYHNTGKYKLSFSEFFKIVASSLKVDAGIAMSKNIMEEVVEKLMINIGSKTAERLVPVVGAVVGGAANFMFIKRVAGNLKKNPSPANVIKI</sequence>
<name>A0A917N092_9SPHI</name>
<keyword evidence="2" id="KW-1185">Reference proteome</keyword>
<comment type="caution">
    <text evidence="1">The sequence shown here is derived from an EMBL/GenBank/DDBJ whole genome shotgun (WGS) entry which is preliminary data.</text>
</comment>
<evidence type="ECO:0000313" key="1">
    <source>
        <dbReference type="EMBL" id="GGI49503.1"/>
    </source>
</evidence>
<evidence type="ECO:0008006" key="3">
    <source>
        <dbReference type="Google" id="ProtNLM"/>
    </source>
</evidence>
<reference evidence="1" key="2">
    <citation type="submission" date="2020-09" db="EMBL/GenBank/DDBJ databases">
        <authorList>
            <person name="Sun Q."/>
            <person name="Sedlacek I."/>
        </authorList>
    </citation>
    <scope>NUCLEOTIDE SEQUENCE</scope>
    <source>
        <strain evidence="1">CCM 8711</strain>
    </source>
</reference>